<dbReference type="Proteomes" id="UP000033202">
    <property type="component" value="Unassembled WGS sequence"/>
</dbReference>
<dbReference type="GO" id="GO:0007165">
    <property type="term" value="P:signal transduction"/>
    <property type="evidence" value="ECO:0007669"/>
    <property type="project" value="TreeGrafter"/>
</dbReference>
<feature type="chain" id="PRO_5002429605" description="PDZ domain-containing protein" evidence="1">
    <location>
        <begin position="22"/>
        <end position="476"/>
    </location>
</feature>
<dbReference type="PANTHER" id="PTHR32060">
    <property type="entry name" value="TAIL-SPECIFIC PROTEASE"/>
    <property type="match status" value="1"/>
</dbReference>
<dbReference type="Gene3D" id="3.90.226.10">
    <property type="entry name" value="2-enoyl-CoA Hydratase, Chain A, domain 1"/>
    <property type="match status" value="1"/>
</dbReference>
<protein>
    <recommendedName>
        <fullName evidence="2">PDZ domain-containing protein</fullName>
    </recommendedName>
</protein>
<dbReference type="InterPro" id="IPR036034">
    <property type="entry name" value="PDZ_sf"/>
</dbReference>
<dbReference type="Pfam" id="PF03572">
    <property type="entry name" value="Peptidase_S41"/>
    <property type="match status" value="1"/>
</dbReference>
<keyword evidence="1" id="KW-0732">Signal</keyword>
<dbReference type="MEROPS" id="S41.012"/>
<name>A0A0E9MS18_9SPHN</name>
<dbReference type="InterPro" id="IPR005151">
    <property type="entry name" value="Tail-specific_protease"/>
</dbReference>
<dbReference type="PROSITE" id="PS50106">
    <property type="entry name" value="PDZ"/>
    <property type="match status" value="1"/>
</dbReference>
<gene>
    <name evidence="3" type="ORF">SCH01S_45_00640</name>
</gene>
<dbReference type="AlphaFoldDB" id="A0A0E9MS18"/>
<dbReference type="SUPFAM" id="SSF52096">
    <property type="entry name" value="ClpP/crotonase"/>
    <property type="match status" value="1"/>
</dbReference>
<dbReference type="SMART" id="SM00228">
    <property type="entry name" value="PDZ"/>
    <property type="match status" value="1"/>
</dbReference>
<dbReference type="GO" id="GO:0004175">
    <property type="term" value="F:endopeptidase activity"/>
    <property type="evidence" value="ECO:0007669"/>
    <property type="project" value="TreeGrafter"/>
</dbReference>
<dbReference type="EMBL" id="BBWU01000045">
    <property type="protein sequence ID" value="GAO40221.1"/>
    <property type="molecule type" value="Genomic_DNA"/>
</dbReference>
<accession>A0A0E9MS18</accession>
<dbReference type="Gene3D" id="2.30.42.10">
    <property type="match status" value="1"/>
</dbReference>
<evidence type="ECO:0000259" key="2">
    <source>
        <dbReference type="PROSITE" id="PS50106"/>
    </source>
</evidence>
<dbReference type="PROSITE" id="PS51257">
    <property type="entry name" value="PROKAR_LIPOPROTEIN"/>
    <property type="match status" value="1"/>
</dbReference>
<dbReference type="GO" id="GO:0030288">
    <property type="term" value="C:outer membrane-bounded periplasmic space"/>
    <property type="evidence" value="ECO:0007669"/>
    <property type="project" value="TreeGrafter"/>
</dbReference>
<evidence type="ECO:0000256" key="1">
    <source>
        <dbReference type="SAM" id="SignalP"/>
    </source>
</evidence>
<dbReference type="PANTHER" id="PTHR32060:SF30">
    <property type="entry name" value="CARBOXY-TERMINAL PROCESSING PROTEASE CTPA"/>
    <property type="match status" value="1"/>
</dbReference>
<sequence length="476" mass="49947">MIRRWRDFGALLALAATLAGCGGGGGSSGGTIASSSPTPTPSPAATCSLRARQDWAFGVLNEWYLFPETLPATLDPSPYATVGDYIDALTATARSQGKDRFFTYLTSIKEEDAYYNSGSTAGFGFRLSTDAAQKRAFVAESFEGAPASAAGMDRGDEILAIGETPGSLRAVSDIIAAQGTGGVSDALGPSTPGLTRTLRLSGPSGTREVTISKADYALQPVSSRYGAKIIDEGGRKIGYVNLRTFITTADSQLKTAFGQFQAAGVTDVIVDLRYNGGGLVATAQLLGDLLGRARFASEVQNRTTFRPEKSSNNETRYFQPQGQSVAPMRIAFIGTGATASASELTINSQIPYYQQNMALVGANTYGKPVGQVAIDRSECDDRLRVIAFATRNASGGGDYFTGLAGTVPVTCQAGDDFSHPLGDPQEASTRQALDFIEGKSCTPIPTGQTGQALAAKRQLLTPARATTAQREVPGLF</sequence>
<dbReference type="CDD" id="cd07561">
    <property type="entry name" value="Peptidase_S41_CPP_like"/>
    <property type="match status" value="1"/>
</dbReference>
<feature type="signal peptide" evidence="1">
    <location>
        <begin position="1"/>
        <end position="21"/>
    </location>
</feature>
<reference evidence="3 4" key="1">
    <citation type="submission" date="2015-04" db="EMBL/GenBank/DDBJ databases">
        <title>Whole genome shotgun sequence of Sphingomonas changbaiensis NBRC 104936.</title>
        <authorList>
            <person name="Katano-Makiyama Y."/>
            <person name="Hosoyama A."/>
            <person name="Hashimoto M."/>
            <person name="Noguchi M."/>
            <person name="Tsuchikane K."/>
            <person name="Ohji S."/>
            <person name="Yamazoe A."/>
            <person name="Ichikawa N."/>
            <person name="Kimura A."/>
            <person name="Fujita N."/>
        </authorList>
    </citation>
    <scope>NUCLEOTIDE SEQUENCE [LARGE SCALE GENOMIC DNA]</scope>
    <source>
        <strain evidence="3 4">NBRC 104936</strain>
    </source>
</reference>
<dbReference type="Gene3D" id="3.30.750.170">
    <property type="match status" value="1"/>
</dbReference>
<dbReference type="InterPro" id="IPR029045">
    <property type="entry name" value="ClpP/crotonase-like_dom_sf"/>
</dbReference>
<dbReference type="STRING" id="1219043.SCH01S_45_00640"/>
<comment type="caution">
    <text evidence="3">The sequence shown here is derived from an EMBL/GenBank/DDBJ whole genome shotgun (WGS) entry which is preliminary data.</text>
</comment>
<proteinExistence type="predicted"/>
<feature type="domain" description="PDZ" evidence="2">
    <location>
        <begin position="116"/>
        <end position="172"/>
    </location>
</feature>
<dbReference type="SMART" id="SM00245">
    <property type="entry name" value="TSPc"/>
    <property type="match status" value="1"/>
</dbReference>
<keyword evidence="4" id="KW-1185">Reference proteome</keyword>
<dbReference type="InterPro" id="IPR001478">
    <property type="entry name" value="PDZ"/>
</dbReference>
<dbReference type="GO" id="GO:0006508">
    <property type="term" value="P:proteolysis"/>
    <property type="evidence" value="ECO:0007669"/>
    <property type="project" value="InterPro"/>
</dbReference>
<evidence type="ECO:0000313" key="4">
    <source>
        <dbReference type="Proteomes" id="UP000033202"/>
    </source>
</evidence>
<dbReference type="GO" id="GO:0008236">
    <property type="term" value="F:serine-type peptidase activity"/>
    <property type="evidence" value="ECO:0007669"/>
    <property type="project" value="InterPro"/>
</dbReference>
<evidence type="ECO:0000313" key="3">
    <source>
        <dbReference type="EMBL" id="GAO40221.1"/>
    </source>
</evidence>
<organism evidence="3 4">
    <name type="scientific">Sphingomonas changbaiensis NBRC 104936</name>
    <dbReference type="NCBI Taxonomy" id="1219043"/>
    <lineage>
        <taxon>Bacteria</taxon>
        <taxon>Pseudomonadati</taxon>
        <taxon>Pseudomonadota</taxon>
        <taxon>Alphaproteobacteria</taxon>
        <taxon>Sphingomonadales</taxon>
        <taxon>Sphingomonadaceae</taxon>
        <taxon>Sphingomonas</taxon>
    </lineage>
</organism>